<dbReference type="GeneID" id="116195400"/>
<evidence type="ECO:0000256" key="3">
    <source>
        <dbReference type="ARBA" id="ARBA00022604"/>
    </source>
</evidence>
<dbReference type="OrthoDB" id="1936278at2759"/>
<dbReference type="Proteomes" id="UP000515151">
    <property type="component" value="Chromosome 2"/>
</dbReference>
<evidence type="ECO:0000256" key="2">
    <source>
        <dbReference type="ARBA" id="ARBA00022473"/>
    </source>
</evidence>
<keyword evidence="2" id="KW-0217">Developmental protein</keyword>
<evidence type="ECO:0000313" key="5">
    <source>
        <dbReference type="RefSeq" id="XP_031380425.1"/>
    </source>
</evidence>
<keyword evidence="3" id="KW-0341">Growth regulation</keyword>
<proteinExistence type="inferred from homology"/>
<reference evidence="4" key="1">
    <citation type="journal article" date="2020" name="Plant Biotechnol. J.">
        <title>The pomegranate (Punica granatum L.) draft genome dissects genetic divergence between soft- and hard-seeded cultivars.</title>
        <authorList>
            <person name="Luo X."/>
            <person name="Li H."/>
            <person name="Wu Z."/>
            <person name="Yao W."/>
            <person name="Zhao P."/>
            <person name="Cao D."/>
            <person name="Yu H."/>
            <person name="Li K."/>
            <person name="Poudel K."/>
            <person name="Zhao D."/>
            <person name="Zhang F."/>
            <person name="Xia X."/>
            <person name="Chen L."/>
            <person name="Wang Q."/>
            <person name="Jing D."/>
            <person name="Cao S."/>
        </authorList>
    </citation>
    <scope>NUCLEOTIDE SEQUENCE [LARGE SCALE GENOMIC DNA]</scope>
    <source>
        <strain evidence="4">cv. Tunisia</strain>
    </source>
</reference>
<keyword evidence="4" id="KW-1185">Reference proteome</keyword>
<gene>
    <name evidence="5" type="primary">LOC116195400</name>
</gene>
<name>A0A6P8CBQ1_PUNGR</name>
<dbReference type="Pfam" id="PF02519">
    <property type="entry name" value="Auxin_inducible"/>
    <property type="match status" value="1"/>
</dbReference>
<dbReference type="InterPro" id="IPR003676">
    <property type="entry name" value="SAUR_fam"/>
</dbReference>
<evidence type="ECO:0000313" key="4">
    <source>
        <dbReference type="Proteomes" id="UP000515151"/>
    </source>
</evidence>
<reference evidence="5" key="2">
    <citation type="submission" date="2025-08" db="UniProtKB">
        <authorList>
            <consortium name="RefSeq"/>
        </authorList>
    </citation>
    <scope>IDENTIFICATION</scope>
    <source>
        <tissue evidence="5">Leaf</tissue>
    </source>
</reference>
<protein>
    <submittedName>
        <fullName evidence="5">Auxin-responsive protein SAUR68-like</fullName>
    </submittedName>
</protein>
<dbReference type="RefSeq" id="XP_031380425.1">
    <property type="nucleotide sequence ID" value="XM_031524565.1"/>
</dbReference>
<dbReference type="AlphaFoldDB" id="A0A6P8CBQ1"/>
<comment type="similarity">
    <text evidence="1">Belongs to the ARG7 family.</text>
</comment>
<organism evidence="4 5">
    <name type="scientific">Punica granatum</name>
    <name type="common">Pomegranate</name>
    <dbReference type="NCBI Taxonomy" id="22663"/>
    <lineage>
        <taxon>Eukaryota</taxon>
        <taxon>Viridiplantae</taxon>
        <taxon>Streptophyta</taxon>
        <taxon>Embryophyta</taxon>
        <taxon>Tracheophyta</taxon>
        <taxon>Spermatophyta</taxon>
        <taxon>Magnoliopsida</taxon>
        <taxon>eudicotyledons</taxon>
        <taxon>Gunneridae</taxon>
        <taxon>Pentapetalae</taxon>
        <taxon>rosids</taxon>
        <taxon>malvids</taxon>
        <taxon>Myrtales</taxon>
        <taxon>Lythraceae</taxon>
        <taxon>Punica</taxon>
    </lineage>
</organism>
<dbReference type="PANTHER" id="PTHR31175">
    <property type="entry name" value="AUXIN-RESPONSIVE FAMILY PROTEIN"/>
    <property type="match status" value="1"/>
</dbReference>
<accession>A0A6P8CBQ1</accession>
<evidence type="ECO:0000256" key="1">
    <source>
        <dbReference type="ARBA" id="ARBA00006974"/>
    </source>
</evidence>
<sequence length="162" mass="17410">MFSPKKLIKMASIGRKRIPSTSHSPLVAEKGHFAVYTVDHGCFVIPLSYLHNQIFQELFRMSEEEFGLSSKGPITLPCDAAFMGYVVSLIQGGVGEELEFGLSSKGPITLPCDAAFMGYVVSLIQGGVGEELEKALLSSVSSTRCVGSSREFVGPNMLVCGQ</sequence>
<dbReference type="GO" id="GO:0009733">
    <property type="term" value="P:response to auxin"/>
    <property type="evidence" value="ECO:0007669"/>
    <property type="project" value="InterPro"/>
</dbReference>